<proteinExistence type="predicted"/>
<protein>
    <submittedName>
        <fullName evidence="1">Uncharacterized protein</fullName>
    </submittedName>
</protein>
<dbReference type="Proteomes" id="UP000298652">
    <property type="component" value="Chromosome 6"/>
</dbReference>
<keyword evidence="2" id="KW-1185">Reference proteome</keyword>
<gene>
    <name evidence="1" type="ORF">SEVIR_6G023120v2</name>
</gene>
<dbReference type="AlphaFoldDB" id="A0A4U6TYX9"/>
<organism evidence="1 2">
    <name type="scientific">Setaria viridis</name>
    <name type="common">Green bristlegrass</name>
    <name type="synonym">Setaria italica subsp. viridis</name>
    <dbReference type="NCBI Taxonomy" id="4556"/>
    <lineage>
        <taxon>Eukaryota</taxon>
        <taxon>Viridiplantae</taxon>
        <taxon>Streptophyta</taxon>
        <taxon>Embryophyta</taxon>
        <taxon>Tracheophyta</taxon>
        <taxon>Spermatophyta</taxon>
        <taxon>Magnoliopsida</taxon>
        <taxon>Liliopsida</taxon>
        <taxon>Poales</taxon>
        <taxon>Poaceae</taxon>
        <taxon>PACMAD clade</taxon>
        <taxon>Panicoideae</taxon>
        <taxon>Panicodae</taxon>
        <taxon>Paniceae</taxon>
        <taxon>Cenchrinae</taxon>
        <taxon>Setaria</taxon>
    </lineage>
</organism>
<accession>A0A4U6TYX9</accession>
<dbReference type="Gramene" id="TKW08348">
    <property type="protein sequence ID" value="TKW08348"/>
    <property type="gene ID" value="SEVIR_6G023120v2"/>
</dbReference>
<reference evidence="1" key="1">
    <citation type="submission" date="2019-03" db="EMBL/GenBank/DDBJ databases">
        <title>WGS assembly of Setaria viridis.</title>
        <authorList>
            <person name="Huang P."/>
            <person name="Jenkins J."/>
            <person name="Grimwood J."/>
            <person name="Barry K."/>
            <person name="Healey A."/>
            <person name="Mamidi S."/>
            <person name="Sreedasyam A."/>
            <person name="Shu S."/>
            <person name="Feldman M."/>
            <person name="Wu J."/>
            <person name="Yu Y."/>
            <person name="Chen C."/>
            <person name="Johnson J."/>
            <person name="Rokhsar D."/>
            <person name="Baxter I."/>
            <person name="Schmutz J."/>
            <person name="Brutnell T."/>
            <person name="Kellogg E."/>
        </authorList>
    </citation>
    <scope>NUCLEOTIDE SEQUENCE [LARGE SCALE GENOMIC DNA]</scope>
</reference>
<evidence type="ECO:0000313" key="1">
    <source>
        <dbReference type="EMBL" id="TKW08348.1"/>
    </source>
</evidence>
<evidence type="ECO:0000313" key="2">
    <source>
        <dbReference type="Proteomes" id="UP000298652"/>
    </source>
</evidence>
<dbReference type="EMBL" id="CM016557">
    <property type="protein sequence ID" value="TKW08348.1"/>
    <property type="molecule type" value="Genomic_DNA"/>
</dbReference>
<name>A0A4U6TYX9_SETVI</name>
<sequence length="31" mass="3757">MISQMRIFLKSLILLWQRGYMEIGWMTLPSL</sequence>